<organism evidence="1 2">
    <name type="scientific">Hyalomma asiaticum</name>
    <name type="common">Tick</name>
    <dbReference type="NCBI Taxonomy" id="266040"/>
    <lineage>
        <taxon>Eukaryota</taxon>
        <taxon>Metazoa</taxon>
        <taxon>Ecdysozoa</taxon>
        <taxon>Arthropoda</taxon>
        <taxon>Chelicerata</taxon>
        <taxon>Arachnida</taxon>
        <taxon>Acari</taxon>
        <taxon>Parasitiformes</taxon>
        <taxon>Ixodida</taxon>
        <taxon>Ixodoidea</taxon>
        <taxon>Ixodidae</taxon>
        <taxon>Hyalomminae</taxon>
        <taxon>Hyalomma</taxon>
    </lineage>
</organism>
<comment type="caution">
    <text evidence="1">The sequence shown here is derived from an EMBL/GenBank/DDBJ whole genome shotgun (WGS) entry which is preliminary data.</text>
</comment>
<proteinExistence type="predicted"/>
<evidence type="ECO:0000313" key="1">
    <source>
        <dbReference type="EMBL" id="KAH6921725.1"/>
    </source>
</evidence>
<keyword evidence="2" id="KW-1185">Reference proteome</keyword>
<dbReference type="EMBL" id="CM023489">
    <property type="protein sequence ID" value="KAH6921725.1"/>
    <property type="molecule type" value="Genomic_DNA"/>
</dbReference>
<dbReference type="Proteomes" id="UP000821845">
    <property type="component" value="Chromosome 9"/>
</dbReference>
<evidence type="ECO:0000313" key="2">
    <source>
        <dbReference type="Proteomes" id="UP000821845"/>
    </source>
</evidence>
<sequence length="92" mass="9930">MAQMPEEDIKIIIGPKGAFGNWKAGPTVVAVGILLAAGLAPVDSDIICPSLQQNIVVACVPKRENDDRFVRMKKIIAMESRTTSLLLLTPRS</sequence>
<gene>
    <name evidence="1" type="ORF">HPB50_004367</name>
</gene>
<accession>A0ACB7RI70</accession>
<protein>
    <submittedName>
        <fullName evidence="1">Uncharacterized protein</fullName>
    </submittedName>
</protein>
<reference evidence="1" key="1">
    <citation type="submission" date="2020-05" db="EMBL/GenBank/DDBJ databases">
        <title>Large-scale comparative analyses of tick genomes elucidate their genetic diversity and vector capacities.</title>
        <authorList>
            <person name="Jia N."/>
            <person name="Wang J."/>
            <person name="Shi W."/>
            <person name="Du L."/>
            <person name="Sun Y."/>
            <person name="Zhan W."/>
            <person name="Jiang J."/>
            <person name="Wang Q."/>
            <person name="Zhang B."/>
            <person name="Ji P."/>
            <person name="Sakyi L.B."/>
            <person name="Cui X."/>
            <person name="Yuan T."/>
            <person name="Jiang B."/>
            <person name="Yang W."/>
            <person name="Lam T.T.-Y."/>
            <person name="Chang Q."/>
            <person name="Ding S."/>
            <person name="Wang X."/>
            <person name="Zhu J."/>
            <person name="Ruan X."/>
            <person name="Zhao L."/>
            <person name="Wei J."/>
            <person name="Que T."/>
            <person name="Du C."/>
            <person name="Cheng J."/>
            <person name="Dai P."/>
            <person name="Han X."/>
            <person name="Huang E."/>
            <person name="Gao Y."/>
            <person name="Liu J."/>
            <person name="Shao H."/>
            <person name="Ye R."/>
            <person name="Li L."/>
            <person name="Wei W."/>
            <person name="Wang X."/>
            <person name="Wang C."/>
            <person name="Yang T."/>
            <person name="Huo Q."/>
            <person name="Li W."/>
            <person name="Guo W."/>
            <person name="Chen H."/>
            <person name="Zhou L."/>
            <person name="Ni X."/>
            <person name="Tian J."/>
            <person name="Zhou Y."/>
            <person name="Sheng Y."/>
            <person name="Liu T."/>
            <person name="Pan Y."/>
            <person name="Xia L."/>
            <person name="Li J."/>
            <person name="Zhao F."/>
            <person name="Cao W."/>
        </authorList>
    </citation>
    <scope>NUCLEOTIDE SEQUENCE</scope>
    <source>
        <strain evidence="1">Hyas-2018</strain>
    </source>
</reference>
<name>A0ACB7RI70_HYAAI</name>